<evidence type="ECO:0000313" key="4">
    <source>
        <dbReference type="Proteomes" id="UP000218615"/>
    </source>
</evidence>
<proteinExistence type="predicted"/>
<feature type="transmembrane region" description="Helical" evidence="2">
    <location>
        <begin position="95"/>
        <end position="114"/>
    </location>
</feature>
<sequence length="142" mass="16194">MAKQPDERDILNKIKISEKKLEDLKKLKENANKINFSDIELKINKAIEAKDEAKTSKNHDDAKKKAEEALKAVKKEEEAIINGVRTCQFLTWKEGLMWEIILAIIAAVVMYFLIKTQKPEIPIAVFLWAILGAIAYLGLMIK</sequence>
<dbReference type="Proteomes" id="UP000218615">
    <property type="component" value="Unassembled WGS sequence"/>
</dbReference>
<dbReference type="AlphaFoldDB" id="A0A284VLN0"/>
<organism evidence="3 4">
    <name type="scientific">Candidatus Methanoperedens nitratireducens</name>
    <dbReference type="NCBI Taxonomy" id="1392998"/>
    <lineage>
        <taxon>Archaea</taxon>
        <taxon>Methanobacteriati</taxon>
        <taxon>Methanobacteriota</taxon>
        <taxon>Stenosarchaea group</taxon>
        <taxon>Methanomicrobia</taxon>
        <taxon>Methanosarcinales</taxon>
        <taxon>ANME-2 cluster</taxon>
        <taxon>Candidatus Methanoperedentaceae</taxon>
        <taxon>Candidatus Methanoperedens</taxon>
    </lineage>
</organism>
<keyword evidence="2" id="KW-0472">Membrane</keyword>
<dbReference type="EMBL" id="FZMP01000074">
    <property type="protein sequence ID" value="SNQ60158.1"/>
    <property type="molecule type" value="Genomic_DNA"/>
</dbReference>
<evidence type="ECO:0000256" key="2">
    <source>
        <dbReference type="SAM" id="Phobius"/>
    </source>
</evidence>
<gene>
    <name evidence="3" type="ORF">MNV_1650005</name>
</gene>
<feature type="transmembrane region" description="Helical" evidence="2">
    <location>
        <begin position="120"/>
        <end position="139"/>
    </location>
</feature>
<feature type="coiled-coil region" evidence="1">
    <location>
        <begin position="14"/>
        <end position="79"/>
    </location>
</feature>
<evidence type="ECO:0000313" key="3">
    <source>
        <dbReference type="EMBL" id="SNQ60158.1"/>
    </source>
</evidence>
<keyword evidence="4" id="KW-1185">Reference proteome</keyword>
<reference evidence="4" key="1">
    <citation type="submission" date="2017-06" db="EMBL/GenBank/DDBJ databases">
        <authorList>
            <person name="Cremers G."/>
        </authorList>
    </citation>
    <scope>NUCLEOTIDE SEQUENCE [LARGE SCALE GENOMIC DNA]</scope>
</reference>
<keyword evidence="1" id="KW-0175">Coiled coil</keyword>
<name>A0A284VLN0_9EURY</name>
<accession>A0A284VLN0</accession>
<dbReference type="RefSeq" id="WP_096204411.1">
    <property type="nucleotide sequence ID" value="NZ_FZMP01000074.1"/>
</dbReference>
<evidence type="ECO:0000256" key="1">
    <source>
        <dbReference type="SAM" id="Coils"/>
    </source>
</evidence>
<keyword evidence="2" id="KW-0812">Transmembrane</keyword>
<protein>
    <submittedName>
        <fullName evidence="3">Uncharacterized protein</fullName>
    </submittedName>
</protein>
<keyword evidence="2" id="KW-1133">Transmembrane helix</keyword>